<name>A0AAJ1U4Y3_9RHOB</name>
<dbReference type="SUPFAM" id="SSF50998">
    <property type="entry name" value="Quinoprotein alcohol dehydrogenase-like"/>
    <property type="match status" value="1"/>
</dbReference>
<gene>
    <name evidence="1" type="ORF">NOI20_03020</name>
</gene>
<evidence type="ECO:0000313" key="2">
    <source>
        <dbReference type="Proteomes" id="UP001227162"/>
    </source>
</evidence>
<dbReference type="AlphaFoldDB" id="A0AAJ1U4Y3"/>
<evidence type="ECO:0008006" key="3">
    <source>
        <dbReference type="Google" id="ProtNLM"/>
    </source>
</evidence>
<proteinExistence type="predicted"/>
<reference evidence="1" key="1">
    <citation type="submission" date="2022-07" db="EMBL/GenBank/DDBJ databases">
        <authorList>
            <person name="Otstavnykh N."/>
            <person name="Isaeva M."/>
            <person name="Bystritskaya E."/>
        </authorList>
    </citation>
    <scope>NUCLEOTIDE SEQUENCE</scope>
    <source>
        <strain evidence="1">10Alg 79</strain>
    </source>
</reference>
<dbReference type="InterPro" id="IPR015943">
    <property type="entry name" value="WD40/YVTN_repeat-like_dom_sf"/>
</dbReference>
<reference evidence="1" key="2">
    <citation type="submission" date="2023-04" db="EMBL/GenBank/DDBJ databases">
        <title>'Rhodoalgimonas zhirmunskyi' gen. nov., isolated from a red alga.</title>
        <authorList>
            <person name="Nedashkovskaya O.I."/>
            <person name="Otstavnykh N.Y."/>
            <person name="Bystritskaya E.P."/>
            <person name="Balabanova L.A."/>
            <person name="Isaeva M.P."/>
        </authorList>
    </citation>
    <scope>NUCLEOTIDE SEQUENCE</scope>
    <source>
        <strain evidence="1">10Alg 79</strain>
    </source>
</reference>
<sequence length="799" mass="87307">MDKKPWEEVCKLAAPRGRGLDWRTVKLNGTKDGVLRYSYADAKEKSGSSQIAFLLPGGQYASRYSRTEKPSNWVGRVVAGRTIGSKSIWFLDLKKNKSYELTTTSGYRYKGTYSMFGNTLCLKRVGKNSECVKTDKSNTSGRVYYTPRGHGLSSSEIVYVSPSYVAKEKPKPDPDALVRKAPIAKSAGVRHYHVIETDRSARYALLLGENGELSLIDPIANAGLAGVTVMKFGGIAQSGASNFPKIRDIALAADALRFAFLAGDALAVVDFSSKASLQIDMPLATSEPGKDAAGAAPSLKGNQILDVAISPDGELVAIGTAGQGVRTYLASDLSPFWAGPETEARDQLVRFTPDGRHLLAVTRAGTVRLFDVKTGQVVSSLVLKNAETGLVGGLYLSPSSVVFGRRDTIAIAGFNGDVVGLSLNSGILRQTFHKPHKNRMIRDITYSPYPGADRAVMASKGGLLREIDMTNGKLTRFFGGASMGMSEVDSIGKEFGAFIAAHGLEGKPGYAFWAIDVKSKKALALEKSQRISGVELRRQIVTKNLTRAIAAHNERVEAGRAAYAEGRCDVLGMMGDWFQLDAARQLSRNKNAPLSCEENLEKKKTDAVAEEFFAALLHGDCRTVRRLKVELPEDMMRERKGLTLEETCESVAKLRDIIGVLDRSYEDANCERLDAPLRDALAIQAQLDNRREDDPKAAQAHDGLMQLCRERYIMKHASAREAFFAGIKAESDGDIQQAKDIYETVMQNHSDDPMADKAADRLLELVDKGDVKNKSKRWTHRRLGALETGGFLAFFQLPE</sequence>
<dbReference type="Gene3D" id="2.130.10.10">
    <property type="entry name" value="YVTN repeat-like/Quinoprotein amine dehydrogenase"/>
    <property type="match status" value="1"/>
</dbReference>
<protein>
    <recommendedName>
        <fullName evidence="3">WD40 repeat domain-containing protein</fullName>
    </recommendedName>
</protein>
<accession>A0AAJ1U4Y3</accession>
<comment type="caution">
    <text evidence="1">The sequence shown here is derived from an EMBL/GenBank/DDBJ whole genome shotgun (WGS) entry which is preliminary data.</text>
</comment>
<dbReference type="InterPro" id="IPR011047">
    <property type="entry name" value="Quinoprotein_ADH-like_sf"/>
</dbReference>
<dbReference type="Proteomes" id="UP001227162">
    <property type="component" value="Unassembled WGS sequence"/>
</dbReference>
<dbReference type="RefSeq" id="WP_317624676.1">
    <property type="nucleotide sequence ID" value="NZ_JANFFA010000001.1"/>
</dbReference>
<dbReference type="EMBL" id="JANFFA010000001">
    <property type="protein sequence ID" value="MDQ2093074.1"/>
    <property type="molecule type" value="Genomic_DNA"/>
</dbReference>
<evidence type="ECO:0000313" key="1">
    <source>
        <dbReference type="EMBL" id="MDQ2093074.1"/>
    </source>
</evidence>
<keyword evidence="2" id="KW-1185">Reference proteome</keyword>
<organism evidence="1 2">
    <name type="scientific">Rhodalgimonas zhirmunskyi</name>
    <dbReference type="NCBI Taxonomy" id="2964767"/>
    <lineage>
        <taxon>Bacteria</taxon>
        <taxon>Pseudomonadati</taxon>
        <taxon>Pseudomonadota</taxon>
        <taxon>Alphaproteobacteria</taxon>
        <taxon>Rhodobacterales</taxon>
        <taxon>Roseobacteraceae</taxon>
        <taxon>Rhodalgimonas</taxon>
    </lineage>
</organism>